<accession>A0A433VQI0</accession>
<sequence>MTKLSNNNIPDDLCVGRQIQLKSGKSWSRNILQVTEIQPGEFIKAENLPGGLTIKVQMPFTQYGISWRLYNPLAGYKVGDAWEAIKNLNDWSEFSDARQTLNYRYHNSFKNPLNKEWHHIHERCAGGANSVENLAVTDTINNQNFNQWFAKPQIGTSGVSVRLFLKKASAKEHREWGCKAIQAYELKLIKRDLGRGLFQEIV</sequence>
<dbReference type="AlphaFoldDB" id="A0A433VQI0"/>
<name>A0A433VQI0_9CYAN</name>
<gene>
    <name evidence="1" type="ORF">DSM106972_014630</name>
</gene>
<dbReference type="RefSeq" id="WP_127080117.1">
    <property type="nucleotide sequence ID" value="NZ_RSCL01000003.1"/>
</dbReference>
<reference evidence="1" key="1">
    <citation type="submission" date="2018-12" db="EMBL/GenBank/DDBJ databases">
        <authorList>
            <person name="Will S."/>
            <person name="Neumann-Schaal M."/>
            <person name="Henke P."/>
        </authorList>
    </citation>
    <scope>NUCLEOTIDE SEQUENCE</scope>
    <source>
        <strain evidence="1">PCC 7102</strain>
    </source>
</reference>
<dbReference type="Proteomes" id="UP000271624">
    <property type="component" value="Unassembled WGS sequence"/>
</dbReference>
<dbReference type="EMBL" id="RSCL01000003">
    <property type="protein sequence ID" value="RUT08295.1"/>
    <property type="molecule type" value="Genomic_DNA"/>
</dbReference>
<keyword evidence="2" id="KW-1185">Reference proteome</keyword>
<reference evidence="1" key="2">
    <citation type="journal article" date="2019" name="Genome Biol. Evol.">
        <title>Day and night: Metabolic profiles and evolutionary relationships of six axenic non-marine cyanobacteria.</title>
        <authorList>
            <person name="Will S.E."/>
            <person name="Henke P."/>
            <person name="Boedeker C."/>
            <person name="Huang S."/>
            <person name="Brinkmann H."/>
            <person name="Rohde M."/>
            <person name="Jarek M."/>
            <person name="Friedl T."/>
            <person name="Seufert S."/>
            <person name="Schumacher M."/>
            <person name="Overmann J."/>
            <person name="Neumann-Schaal M."/>
            <person name="Petersen J."/>
        </authorList>
    </citation>
    <scope>NUCLEOTIDE SEQUENCE [LARGE SCALE GENOMIC DNA]</scope>
    <source>
        <strain evidence="1">PCC 7102</strain>
    </source>
</reference>
<organism evidence="1 2">
    <name type="scientific">Dulcicalothrix desertica PCC 7102</name>
    <dbReference type="NCBI Taxonomy" id="232991"/>
    <lineage>
        <taxon>Bacteria</taxon>
        <taxon>Bacillati</taxon>
        <taxon>Cyanobacteriota</taxon>
        <taxon>Cyanophyceae</taxon>
        <taxon>Nostocales</taxon>
        <taxon>Calotrichaceae</taxon>
        <taxon>Dulcicalothrix</taxon>
    </lineage>
</organism>
<proteinExistence type="predicted"/>
<protein>
    <submittedName>
        <fullName evidence="1">Uncharacterized protein</fullName>
    </submittedName>
</protein>
<comment type="caution">
    <text evidence="1">The sequence shown here is derived from an EMBL/GenBank/DDBJ whole genome shotgun (WGS) entry which is preliminary data.</text>
</comment>
<evidence type="ECO:0000313" key="1">
    <source>
        <dbReference type="EMBL" id="RUT08295.1"/>
    </source>
</evidence>
<evidence type="ECO:0000313" key="2">
    <source>
        <dbReference type="Proteomes" id="UP000271624"/>
    </source>
</evidence>